<dbReference type="GO" id="GO:0003676">
    <property type="term" value="F:nucleic acid binding"/>
    <property type="evidence" value="ECO:0007669"/>
    <property type="project" value="InterPro"/>
</dbReference>
<reference evidence="2 3" key="1">
    <citation type="submission" date="2016-03" db="EMBL/GenBank/DDBJ databases">
        <title>Whole genome sequencing of Grifola frondosa 9006-11.</title>
        <authorList>
            <person name="Min B."/>
            <person name="Park H."/>
            <person name="Kim J.-G."/>
            <person name="Cho H."/>
            <person name="Oh Y.-L."/>
            <person name="Kong W.-S."/>
            <person name="Choi I.-G."/>
        </authorList>
    </citation>
    <scope>NUCLEOTIDE SEQUENCE [LARGE SCALE GENOMIC DNA]</scope>
    <source>
        <strain evidence="2 3">9006-11</strain>
    </source>
</reference>
<dbReference type="SUPFAM" id="SSF53098">
    <property type="entry name" value="Ribonuclease H-like"/>
    <property type="match status" value="1"/>
</dbReference>
<dbReference type="PANTHER" id="PTHR43040">
    <property type="entry name" value="RIBONUCLEASE D"/>
    <property type="match status" value="1"/>
</dbReference>
<gene>
    <name evidence="2" type="ORF">A0H81_13662</name>
</gene>
<dbReference type="EMBL" id="LUGG01000031">
    <property type="protein sequence ID" value="OBZ66440.1"/>
    <property type="molecule type" value="Genomic_DNA"/>
</dbReference>
<dbReference type="STRING" id="5627.A0A1C7LP89"/>
<dbReference type="InterPro" id="IPR012337">
    <property type="entry name" value="RNaseH-like_sf"/>
</dbReference>
<evidence type="ECO:0000313" key="2">
    <source>
        <dbReference type="EMBL" id="OBZ66440.1"/>
    </source>
</evidence>
<dbReference type="PANTHER" id="PTHR43040:SF1">
    <property type="entry name" value="RIBONUCLEASE D"/>
    <property type="match status" value="1"/>
</dbReference>
<dbReference type="Proteomes" id="UP000092993">
    <property type="component" value="Unassembled WGS sequence"/>
</dbReference>
<organism evidence="2 3">
    <name type="scientific">Grifola frondosa</name>
    <name type="common">Maitake</name>
    <name type="synonym">Polyporus frondosus</name>
    <dbReference type="NCBI Taxonomy" id="5627"/>
    <lineage>
        <taxon>Eukaryota</taxon>
        <taxon>Fungi</taxon>
        <taxon>Dikarya</taxon>
        <taxon>Basidiomycota</taxon>
        <taxon>Agaricomycotina</taxon>
        <taxon>Agaricomycetes</taxon>
        <taxon>Polyporales</taxon>
        <taxon>Grifolaceae</taxon>
        <taxon>Grifola</taxon>
    </lineage>
</organism>
<comment type="caution">
    <text evidence="2">The sequence shown here is derived from an EMBL/GenBank/DDBJ whole genome shotgun (WGS) entry which is preliminary data.</text>
</comment>
<dbReference type="GO" id="GO:0008408">
    <property type="term" value="F:3'-5' exonuclease activity"/>
    <property type="evidence" value="ECO:0007669"/>
    <property type="project" value="InterPro"/>
</dbReference>
<evidence type="ECO:0000259" key="1">
    <source>
        <dbReference type="Pfam" id="PF01612"/>
    </source>
</evidence>
<dbReference type="OMA" id="CNAIAQR"/>
<dbReference type="OrthoDB" id="26838at2759"/>
<dbReference type="AlphaFoldDB" id="A0A1C7LP89"/>
<dbReference type="InterPro" id="IPR036397">
    <property type="entry name" value="RNaseH_sf"/>
</dbReference>
<protein>
    <recommendedName>
        <fullName evidence="1">3'-5' exonuclease domain-containing protein</fullName>
    </recommendedName>
</protein>
<dbReference type="GO" id="GO:0006139">
    <property type="term" value="P:nucleobase-containing compound metabolic process"/>
    <property type="evidence" value="ECO:0007669"/>
    <property type="project" value="InterPro"/>
</dbReference>
<dbReference type="Pfam" id="PF01612">
    <property type="entry name" value="DNA_pol_A_exo1"/>
    <property type="match status" value="1"/>
</dbReference>
<feature type="domain" description="3'-5' exonuclease" evidence="1">
    <location>
        <begin position="12"/>
        <end position="142"/>
    </location>
</feature>
<name>A0A1C7LP89_GRIFR</name>
<keyword evidence="3" id="KW-1185">Reference proteome</keyword>
<accession>A0A1C7LP89</accession>
<dbReference type="Gene3D" id="3.30.420.10">
    <property type="entry name" value="Ribonuclease H-like superfamily/Ribonuclease H"/>
    <property type="match status" value="1"/>
</dbReference>
<sequence length="336" mass="37493">MAPSPTRYTYCMTYASAADAMAILSRSAYLILDCEGRTIGCVGGALSILAIGTANASEIFLFDVVALADKNHSSLAPLLQLLRSEEIPKIVWDGRSDALELLLTYDVVLGGVLDLQLAEVISRAAVRGGGRRRLKWLATSYFRKIAAEVHANPSMFDDIHTVIGLDKCLQQCSVAVGQTKDPAVVALHASKGSEVWMERPLQPRLLQYAAHDIQLIGLLYAHFLRVGWIRRGRAAHALLREQSTRYIRVWTSRDQKTLINDLGLGVFVPMDTFTALSEDKEKHDCVSCKRELTQTCFTVRKATGKLQRKRCCRLCEVTARNKRRPIDESWVEIMTE</sequence>
<proteinExistence type="predicted"/>
<dbReference type="InterPro" id="IPR002562">
    <property type="entry name" value="3'-5'_exonuclease_dom"/>
</dbReference>
<evidence type="ECO:0000313" key="3">
    <source>
        <dbReference type="Proteomes" id="UP000092993"/>
    </source>
</evidence>